<dbReference type="NCBIfam" id="NF003626">
    <property type="entry name" value="PRK05265.1-4"/>
    <property type="match status" value="1"/>
</dbReference>
<feature type="binding site" evidence="4">
    <location>
        <position position="7"/>
    </location>
    <ligand>
        <name>3-amino-2-oxopropyl phosphate</name>
        <dbReference type="ChEBI" id="CHEBI:57279"/>
    </ligand>
</feature>
<comment type="similarity">
    <text evidence="4">Belongs to the PNP synthase family.</text>
</comment>
<gene>
    <name evidence="4" type="primary">pdxJ</name>
    <name evidence="6" type="ORF">OIK44_01990</name>
</gene>
<comment type="caution">
    <text evidence="4">Lacks conserved residue(s) required for the propagation of feature annotation.</text>
</comment>
<feature type="binding site" evidence="4">
    <location>
        <begin position="216"/>
        <end position="217"/>
    </location>
    <ligand>
        <name>3-amino-2-oxopropyl phosphate</name>
        <dbReference type="ChEBI" id="CHEBI:57279"/>
    </ligand>
</feature>
<evidence type="ECO:0000313" key="7">
    <source>
        <dbReference type="Proteomes" id="UP001221208"/>
    </source>
</evidence>
<dbReference type="InterPro" id="IPR036130">
    <property type="entry name" value="Pyridoxine-5'_phos_synth"/>
</dbReference>
<dbReference type="Pfam" id="PF03740">
    <property type="entry name" value="PdxJ"/>
    <property type="match status" value="1"/>
</dbReference>
<keyword evidence="3 4" id="KW-0664">Pyridoxine biosynthesis</keyword>
<dbReference type="InterPro" id="IPR013785">
    <property type="entry name" value="Aldolase_TIM"/>
</dbReference>
<feature type="binding site" evidence="4">
    <location>
        <position position="195"/>
    </location>
    <ligand>
        <name>3-amino-2-oxopropyl phosphate</name>
        <dbReference type="ChEBI" id="CHEBI:57279"/>
    </ligand>
</feature>
<dbReference type="RefSeq" id="WP_273668979.1">
    <property type="nucleotide sequence ID" value="NZ_JAQQXR010000001.1"/>
</dbReference>
<feature type="binding site" evidence="4">
    <location>
        <position position="50"/>
    </location>
    <ligand>
        <name>1-deoxy-D-xylulose 5-phosphate</name>
        <dbReference type="ChEBI" id="CHEBI:57792"/>
    </ligand>
</feature>
<feature type="active site" description="Proton acceptor" evidence="4">
    <location>
        <position position="73"/>
    </location>
</feature>
<dbReference type="CDD" id="cd00003">
    <property type="entry name" value="PNPsynthase"/>
    <property type="match status" value="1"/>
</dbReference>
<keyword evidence="7" id="KW-1185">Reference proteome</keyword>
<feature type="active site" description="Proton acceptor" evidence="4">
    <location>
        <position position="43"/>
    </location>
</feature>
<dbReference type="PANTHER" id="PTHR30456:SF0">
    <property type="entry name" value="PYRIDOXINE 5'-PHOSPHATE SYNTHASE"/>
    <property type="match status" value="1"/>
</dbReference>
<comment type="subcellular location">
    <subcellularLocation>
        <location evidence="4">Cytoplasm</location>
    </subcellularLocation>
</comment>
<comment type="pathway">
    <text evidence="4">Cofactor biosynthesis; pyridoxine 5'-phosphate biosynthesis; pyridoxine 5'-phosphate from D-erythrose 4-phosphate: step 5/5.</text>
</comment>
<dbReference type="PANTHER" id="PTHR30456">
    <property type="entry name" value="PYRIDOXINE 5'-PHOSPHATE SYNTHASE"/>
    <property type="match status" value="1"/>
</dbReference>
<dbReference type="NCBIfam" id="TIGR00559">
    <property type="entry name" value="pdxJ"/>
    <property type="match status" value="1"/>
</dbReference>
<comment type="subunit">
    <text evidence="4">Homooctamer; tetramer of dimers.</text>
</comment>
<proteinExistence type="inferred from homology"/>
<keyword evidence="2 4" id="KW-0808">Transferase</keyword>
<evidence type="ECO:0000256" key="5">
    <source>
        <dbReference type="NCBIfam" id="TIGR00559"/>
    </source>
</evidence>
<dbReference type="EMBL" id="JAQQXR010000001">
    <property type="protein sequence ID" value="MDC8756354.1"/>
    <property type="molecule type" value="Genomic_DNA"/>
</dbReference>
<comment type="function">
    <text evidence="4">Catalyzes the complicated ring closure reaction between the two acyclic compounds 1-deoxy-D-xylulose-5-phosphate (DXP) and 3-amino-2-oxopropyl phosphate (1-amino-acetone-3-phosphate or AAP) to form pyridoxine 5'-phosphate (PNP) and inorganic phosphate.</text>
</comment>
<dbReference type="GO" id="GO:0033856">
    <property type="term" value="F:pyridoxine 5'-phosphate synthase activity"/>
    <property type="evidence" value="ECO:0007669"/>
    <property type="project" value="UniProtKB-EC"/>
</dbReference>
<sequence>MTKLSVNINKIALLRNSRGRNFPDVVAFAARCLDLGAHGITLHPREDQRHARYSDVGELAVLCAERHCELNVEGYPSEQFLEVVKRVRPAQCTLVPDAPGQLTSDHGWDIVKEAALLRRVVGELKALGIRTSLFVDFDYPHIEAACEVGAERVEFYTEPYAEHFGTPQGEATFAGFRQAVARASALGLGVNAGHDLNLDNLAHFLAIPGVLEVSIGHALVAECIELGMEKVLGRYGAIVGAG</sequence>
<evidence type="ECO:0000256" key="4">
    <source>
        <dbReference type="HAMAP-Rule" id="MF_00279"/>
    </source>
</evidence>
<protein>
    <recommendedName>
        <fullName evidence="4 5">Pyridoxine 5'-phosphate synthase</fullName>
        <shortName evidence="4">PNP synthase</shortName>
        <ecNumber evidence="4 5">2.6.99.2</ecNumber>
    </recommendedName>
</protein>
<reference evidence="6 7" key="1">
    <citation type="submission" date="2022-10" db="EMBL/GenBank/DDBJ databases">
        <title>Janthinobacterium sp. hw3 Genome sequencing.</title>
        <authorList>
            <person name="Park S."/>
        </authorList>
    </citation>
    <scope>NUCLEOTIDE SEQUENCE [LARGE SCALE GENOMIC DNA]</scope>
    <source>
        <strain evidence="7">hw3</strain>
    </source>
</reference>
<dbReference type="Proteomes" id="UP001221208">
    <property type="component" value="Unassembled WGS sequence"/>
</dbReference>
<dbReference type="HAMAP" id="MF_00279">
    <property type="entry name" value="PdxJ"/>
    <property type="match status" value="1"/>
</dbReference>
<evidence type="ECO:0000256" key="2">
    <source>
        <dbReference type="ARBA" id="ARBA00022679"/>
    </source>
</evidence>
<feature type="binding site" evidence="4">
    <location>
        <position position="103"/>
    </location>
    <ligand>
        <name>1-deoxy-D-xylulose 5-phosphate</name>
        <dbReference type="ChEBI" id="CHEBI:57792"/>
    </ligand>
</feature>
<dbReference type="EC" id="2.6.99.2" evidence="4 5"/>
<name>A0ABT5JUF4_9BURK</name>
<accession>A0ABT5JUF4</accession>
<dbReference type="SUPFAM" id="SSF63892">
    <property type="entry name" value="Pyridoxine 5'-phosphate synthase"/>
    <property type="match status" value="1"/>
</dbReference>
<comment type="catalytic activity">
    <reaction evidence="4">
        <text>3-amino-2-oxopropyl phosphate + 1-deoxy-D-xylulose 5-phosphate = pyridoxine 5'-phosphate + phosphate + 2 H2O + H(+)</text>
        <dbReference type="Rhea" id="RHEA:15265"/>
        <dbReference type="ChEBI" id="CHEBI:15377"/>
        <dbReference type="ChEBI" id="CHEBI:15378"/>
        <dbReference type="ChEBI" id="CHEBI:43474"/>
        <dbReference type="ChEBI" id="CHEBI:57279"/>
        <dbReference type="ChEBI" id="CHEBI:57792"/>
        <dbReference type="ChEBI" id="CHEBI:58589"/>
        <dbReference type="EC" id="2.6.99.2"/>
    </reaction>
</comment>
<feature type="binding site" evidence="4">
    <location>
        <position position="45"/>
    </location>
    <ligand>
        <name>1-deoxy-D-xylulose 5-phosphate</name>
        <dbReference type="ChEBI" id="CHEBI:57792"/>
    </ligand>
</feature>
<feature type="site" description="Transition state stabilizer" evidence="4">
    <location>
        <position position="154"/>
    </location>
</feature>
<keyword evidence="1 4" id="KW-0963">Cytoplasm</keyword>
<evidence type="ECO:0000313" key="6">
    <source>
        <dbReference type="EMBL" id="MDC8756354.1"/>
    </source>
</evidence>
<feature type="active site" description="Proton donor" evidence="4">
    <location>
        <position position="194"/>
    </location>
</feature>
<evidence type="ECO:0000256" key="3">
    <source>
        <dbReference type="ARBA" id="ARBA00023096"/>
    </source>
</evidence>
<dbReference type="Gene3D" id="3.20.20.70">
    <property type="entry name" value="Aldolase class I"/>
    <property type="match status" value="1"/>
</dbReference>
<comment type="caution">
    <text evidence="6">The sequence shown here is derived from an EMBL/GenBank/DDBJ whole genome shotgun (WGS) entry which is preliminary data.</text>
</comment>
<evidence type="ECO:0000256" key="1">
    <source>
        <dbReference type="ARBA" id="ARBA00022490"/>
    </source>
</evidence>
<feature type="binding site" evidence="4">
    <location>
        <position position="18"/>
    </location>
    <ligand>
        <name>3-amino-2-oxopropyl phosphate</name>
        <dbReference type="ChEBI" id="CHEBI:57279"/>
    </ligand>
</feature>
<organism evidence="6 7">
    <name type="scientific">Janthinobacterium fluminis</name>
    <dbReference type="NCBI Taxonomy" id="2987524"/>
    <lineage>
        <taxon>Bacteria</taxon>
        <taxon>Pseudomonadati</taxon>
        <taxon>Pseudomonadota</taxon>
        <taxon>Betaproteobacteria</taxon>
        <taxon>Burkholderiales</taxon>
        <taxon>Oxalobacteraceae</taxon>
        <taxon>Janthinobacterium</taxon>
    </lineage>
</organism>
<dbReference type="InterPro" id="IPR004569">
    <property type="entry name" value="PyrdxlP_synth_PdxJ"/>
</dbReference>